<proteinExistence type="predicted"/>
<dbReference type="InterPro" id="IPR001611">
    <property type="entry name" value="Leu-rich_rpt"/>
</dbReference>
<dbReference type="SUPFAM" id="SSF52047">
    <property type="entry name" value="RNI-like"/>
    <property type="match status" value="1"/>
</dbReference>
<dbReference type="EMBL" id="MBTG01000012">
    <property type="protein sequence ID" value="OPH57627.1"/>
    <property type="molecule type" value="Genomic_DNA"/>
</dbReference>
<dbReference type="Proteomes" id="UP000190626">
    <property type="component" value="Unassembled WGS sequence"/>
</dbReference>
<dbReference type="AlphaFoldDB" id="A0A1V4HKF1"/>
<dbReference type="STRING" id="1469647.BC351_03660"/>
<dbReference type="InterPro" id="IPR032675">
    <property type="entry name" value="LRR_dom_sf"/>
</dbReference>
<sequence>MSEIKLSIDYEQYEEGIKMKDLLEELANKPEGAELTSLIIGDWGGSYENDSSEIVEALTRLKDRFPRLRKLFIGDMGFEECEVSWIMQSNLSPIFTAYPELESFTIKGSTGLELEPVKHAKLQELAIICGGLGKHVLASISQAEFSKLKKLELYLGVDEYGFDGGLSDVLALIEPGKFPELTYLGLKNSEIEDEIAIALADAPILGQLHTLDLSLGTLTDKGAEALLNSAKVQNLKFLNLSYHYMSDDMMNRWANAGIEVDTSEQQDADDDEDYRYPLLTE</sequence>
<reference evidence="2" key="1">
    <citation type="submission" date="2016-07" db="EMBL/GenBank/DDBJ databases">
        <authorList>
            <person name="Florea S."/>
            <person name="Webb J.S."/>
            <person name="Jaromczyk J."/>
            <person name="Schardl C.L."/>
        </authorList>
    </citation>
    <scope>NUCLEOTIDE SEQUENCE [LARGE SCALE GENOMIC DNA]</scope>
    <source>
        <strain evidence="2">CY1</strain>
    </source>
</reference>
<dbReference type="RefSeq" id="WP_079413021.1">
    <property type="nucleotide sequence ID" value="NZ_MBTG01000012.1"/>
</dbReference>
<gene>
    <name evidence="1" type="ORF">BC351_03660</name>
</gene>
<protein>
    <recommendedName>
        <fullName evidence="3">Cytoplasmic protein</fullName>
    </recommendedName>
</protein>
<organism evidence="1 2">
    <name type="scientific">Paenibacillus ferrarius</name>
    <dbReference type="NCBI Taxonomy" id="1469647"/>
    <lineage>
        <taxon>Bacteria</taxon>
        <taxon>Bacillati</taxon>
        <taxon>Bacillota</taxon>
        <taxon>Bacilli</taxon>
        <taxon>Bacillales</taxon>
        <taxon>Paenibacillaceae</taxon>
        <taxon>Paenibacillus</taxon>
    </lineage>
</organism>
<accession>A0A1V4HKF1</accession>
<keyword evidence="2" id="KW-1185">Reference proteome</keyword>
<dbReference type="OrthoDB" id="9781345at2"/>
<evidence type="ECO:0000313" key="2">
    <source>
        <dbReference type="Proteomes" id="UP000190626"/>
    </source>
</evidence>
<dbReference type="NCBIfam" id="NF038076">
    <property type="entry name" value="fam_STM4015"/>
    <property type="match status" value="1"/>
</dbReference>
<evidence type="ECO:0008006" key="3">
    <source>
        <dbReference type="Google" id="ProtNLM"/>
    </source>
</evidence>
<name>A0A1V4HKF1_9BACL</name>
<comment type="caution">
    <text evidence="1">The sequence shown here is derived from an EMBL/GenBank/DDBJ whole genome shotgun (WGS) entry which is preliminary data.</text>
</comment>
<evidence type="ECO:0000313" key="1">
    <source>
        <dbReference type="EMBL" id="OPH57627.1"/>
    </source>
</evidence>
<dbReference type="Gene3D" id="3.80.10.10">
    <property type="entry name" value="Ribonuclease Inhibitor"/>
    <property type="match status" value="1"/>
</dbReference>
<dbReference type="Pfam" id="PF13516">
    <property type="entry name" value="LRR_6"/>
    <property type="match status" value="1"/>
</dbReference>
<dbReference type="InterPro" id="IPR047722">
    <property type="entry name" value="STM4015-like"/>
</dbReference>